<accession>A0ACB5U5U5</accession>
<name>A0ACB5U5U5_AMBMO</name>
<dbReference type="Proteomes" id="UP001165064">
    <property type="component" value="Unassembled WGS sequence"/>
</dbReference>
<gene>
    <name evidence="1" type="ORF">Amon02_001159900</name>
</gene>
<organism evidence="1 2">
    <name type="scientific">Ambrosiozyma monospora</name>
    <name type="common">Yeast</name>
    <name type="synonym">Endomycopsis monosporus</name>
    <dbReference type="NCBI Taxonomy" id="43982"/>
    <lineage>
        <taxon>Eukaryota</taxon>
        <taxon>Fungi</taxon>
        <taxon>Dikarya</taxon>
        <taxon>Ascomycota</taxon>
        <taxon>Saccharomycotina</taxon>
        <taxon>Pichiomycetes</taxon>
        <taxon>Pichiales</taxon>
        <taxon>Pichiaceae</taxon>
        <taxon>Ambrosiozyma</taxon>
    </lineage>
</organism>
<keyword evidence="2" id="KW-1185">Reference proteome</keyword>
<dbReference type="EMBL" id="BSXS01012723">
    <property type="protein sequence ID" value="GMF02897.1"/>
    <property type="molecule type" value="Genomic_DNA"/>
</dbReference>
<proteinExistence type="predicted"/>
<reference evidence="1" key="1">
    <citation type="submission" date="2023-04" db="EMBL/GenBank/DDBJ databases">
        <title>Ambrosiozyma monospora NBRC 10751.</title>
        <authorList>
            <person name="Ichikawa N."/>
            <person name="Sato H."/>
            <person name="Tonouchi N."/>
        </authorList>
    </citation>
    <scope>NUCLEOTIDE SEQUENCE</scope>
    <source>
        <strain evidence="1">NBRC 10751</strain>
    </source>
</reference>
<protein>
    <submittedName>
        <fullName evidence="1">Unnamed protein product</fullName>
    </submittedName>
</protein>
<evidence type="ECO:0000313" key="1">
    <source>
        <dbReference type="EMBL" id="GMF02897.1"/>
    </source>
</evidence>
<evidence type="ECO:0000313" key="2">
    <source>
        <dbReference type="Proteomes" id="UP001165064"/>
    </source>
</evidence>
<sequence length="173" mass="19575">MNSLNSAYQKVAASQNLEFQLVPNKDATPLSNQFFVITPTTKDLHVSQTQLTTLQRKLIKDLTDPQLDLATVTTSDLYKPRKFKIQLCHMPNSTFVFSCSIINPNEPYLSLARILGILFPPSEFTICTVLAVDATEFSINCEDTDVFNVQLVGFMLRTASKLSELMYYLMKKH</sequence>
<comment type="caution">
    <text evidence="1">The sequence shown here is derived from an EMBL/GenBank/DDBJ whole genome shotgun (WGS) entry which is preliminary data.</text>
</comment>